<reference evidence="2" key="1">
    <citation type="journal article" date="2019" name="Int. J. Syst. Evol. Microbiol.">
        <title>The Global Catalogue of Microorganisms (GCM) 10K type strain sequencing project: providing services to taxonomists for standard genome sequencing and annotation.</title>
        <authorList>
            <consortium name="The Broad Institute Genomics Platform"/>
            <consortium name="The Broad Institute Genome Sequencing Center for Infectious Disease"/>
            <person name="Wu L."/>
            <person name="Ma J."/>
        </authorList>
    </citation>
    <scope>NUCLEOTIDE SEQUENCE [LARGE SCALE GENOMIC DNA]</scope>
    <source>
        <strain evidence="2">CECT 7184</strain>
    </source>
</reference>
<name>A0ABT8D156_9FLAO</name>
<protein>
    <submittedName>
        <fullName evidence="1">Uncharacterized protein</fullName>
    </submittedName>
</protein>
<evidence type="ECO:0000313" key="2">
    <source>
        <dbReference type="Proteomes" id="UP001242368"/>
    </source>
</evidence>
<keyword evidence="2" id="KW-1185">Reference proteome</keyword>
<sequence>MDIIDLPGVYSINASSKEKK</sequence>
<accession>A0ABT8D156</accession>
<gene>
    <name evidence="1" type="ORF">QW060_27765</name>
</gene>
<proteinExistence type="predicted"/>
<organism evidence="1 2">
    <name type="scientific">Paenimyroides ceti</name>
    <dbReference type="NCBI Taxonomy" id="395087"/>
    <lineage>
        <taxon>Bacteria</taxon>
        <taxon>Pseudomonadati</taxon>
        <taxon>Bacteroidota</taxon>
        <taxon>Flavobacteriia</taxon>
        <taxon>Flavobacteriales</taxon>
        <taxon>Flavobacteriaceae</taxon>
        <taxon>Paenimyroides</taxon>
    </lineage>
</organism>
<comment type="caution">
    <text evidence="1">The sequence shown here is derived from an EMBL/GenBank/DDBJ whole genome shotgun (WGS) entry which is preliminary data.</text>
</comment>
<dbReference type="EMBL" id="JAUFQU010000096">
    <property type="protein sequence ID" value="MDN3710583.1"/>
    <property type="molecule type" value="Genomic_DNA"/>
</dbReference>
<evidence type="ECO:0000313" key="1">
    <source>
        <dbReference type="EMBL" id="MDN3710583.1"/>
    </source>
</evidence>
<dbReference type="Proteomes" id="UP001242368">
    <property type="component" value="Unassembled WGS sequence"/>
</dbReference>